<reference evidence="2 3" key="1">
    <citation type="submission" date="2021-01" db="EMBL/GenBank/DDBJ databases">
        <title>Whole genome shotgun sequence of Actinoplanes couchii NBRC 106145.</title>
        <authorList>
            <person name="Komaki H."/>
            <person name="Tamura T."/>
        </authorList>
    </citation>
    <scope>NUCLEOTIDE SEQUENCE [LARGE SCALE GENOMIC DNA]</scope>
    <source>
        <strain evidence="2 3">NBRC 106145</strain>
    </source>
</reference>
<dbReference type="Proteomes" id="UP000612282">
    <property type="component" value="Unassembled WGS sequence"/>
</dbReference>
<evidence type="ECO:0000313" key="2">
    <source>
        <dbReference type="EMBL" id="GID60515.1"/>
    </source>
</evidence>
<protein>
    <submittedName>
        <fullName evidence="2">Uncharacterized protein</fullName>
    </submittedName>
</protein>
<accession>A0ABQ3XPW3</accession>
<comment type="caution">
    <text evidence="2">The sequence shown here is derived from an EMBL/GenBank/DDBJ whole genome shotgun (WGS) entry which is preliminary data.</text>
</comment>
<feature type="region of interest" description="Disordered" evidence="1">
    <location>
        <begin position="47"/>
        <end position="70"/>
    </location>
</feature>
<feature type="region of interest" description="Disordered" evidence="1">
    <location>
        <begin position="1"/>
        <end position="26"/>
    </location>
</feature>
<sequence>MAAVAGEQRPVPHQRRVPPGDELGESVVVHRSPIPKISRSSAIARSLIRTRPPSDENDPGRREQMRMHHRADSAVWRAAMRPQWWRDAGAEDIDRV</sequence>
<organism evidence="2 3">
    <name type="scientific">Actinoplanes couchii</name>
    <dbReference type="NCBI Taxonomy" id="403638"/>
    <lineage>
        <taxon>Bacteria</taxon>
        <taxon>Bacillati</taxon>
        <taxon>Actinomycetota</taxon>
        <taxon>Actinomycetes</taxon>
        <taxon>Micromonosporales</taxon>
        <taxon>Micromonosporaceae</taxon>
        <taxon>Actinoplanes</taxon>
    </lineage>
</organism>
<keyword evidence="3" id="KW-1185">Reference proteome</keyword>
<name>A0ABQ3XPW3_9ACTN</name>
<feature type="compositionally biased region" description="Basic and acidic residues" evidence="1">
    <location>
        <begin position="52"/>
        <end position="70"/>
    </location>
</feature>
<dbReference type="EMBL" id="BOMG01000109">
    <property type="protein sequence ID" value="GID60515.1"/>
    <property type="molecule type" value="Genomic_DNA"/>
</dbReference>
<proteinExistence type="predicted"/>
<evidence type="ECO:0000313" key="3">
    <source>
        <dbReference type="Proteomes" id="UP000612282"/>
    </source>
</evidence>
<gene>
    <name evidence="2" type="ORF">Aco03nite_089190</name>
</gene>
<evidence type="ECO:0000256" key="1">
    <source>
        <dbReference type="SAM" id="MobiDB-lite"/>
    </source>
</evidence>